<dbReference type="AlphaFoldDB" id="A0A8J4BH40"/>
<organism evidence="2 3">
    <name type="scientific">Volvox africanus</name>
    <dbReference type="NCBI Taxonomy" id="51714"/>
    <lineage>
        <taxon>Eukaryota</taxon>
        <taxon>Viridiplantae</taxon>
        <taxon>Chlorophyta</taxon>
        <taxon>core chlorophytes</taxon>
        <taxon>Chlorophyceae</taxon>
        <taxon>CS clade</taxon>
        <taxon>Chlamydomonadales</taxon>
        <taxon>Volvocaceae</taxon>
        <taxon>Volvox</taxon>
    </lineage>
</organism>
<comment type="caution">
    <text evidence="2">The sequence shown here is derived from an EMBL/GenBank/DDBJ whole genome shotgun (WGS) entry which is preliminary data.</text>
</comment>
<keyword evidence="3" id="KW-1185">Reference proteome</keyword>
<gene>
    <name evidence="2" type="ORF">Vafri_15551</name>
</gene>
<proteinExistence type="predicted"/>
<feature type="region of interest" description="Disordered" evidence="1">
    <location>
        <begin position="696"/>
        <end position="730"/>
    </location>
</feature>
<evidence type="ECO:0000313" key="2">
    <source>
        <dbReference type="EMBL" id="GIL61154.1"/>
    </source>
</evidence>
<dbReference type="EMBL" id="BNCO01000043">
    <property type="protein sequence ID" value="GIL61154.1"/>
    <property type="molecule type" value="Genomic_DNA"/>
</dbReference>
<reference evidence="2" key="1">
    <citation type="journal article" date="2021" name="Proc. Natl. Acad. Sci. U.S.A.">
        <title>Three genomes in the algal genus Volvox reveal the fate of a haploid sex-determining region after a transition to homothallism.</title>
        <authorList>
            <person name="Yamamoto K."/>
            <person name="Hamaji T."/>
            <person name="Kawai-Toyooka H."/>
            <person name="Matsuzaki R."/>
            <person name="Takahashi F."/>
            <person name="Nishimura Y."/>
            <person name="Kawachi M."/>
            <person name="Noguchi H."/>
            <person name="Minakuchi Y."/>
            <person name="Umen J.G."/>
            <person name="Toyoda A."/>
            <person name="Nozaki H."/>
        </authorList>
    </citation>
    <scope>NUCLEOTIDE SEQUENCE</scope>
    <source>
        <strain evidence="2">NIES-3780</strain>
    </source>
</reference>
<name>A0A8J4BH40_9CHLO</name>
<accession>A0A8J4BH40</accession>
<protein>
    <submittedName>
        <fullName evidence="2">Uncharacterized protein</fullName>
    </submittedName>
</protein>
<evidence type="ECO:0000256" key="1">
    <source>
        <dbReference type="SAM" id="MobiDB-lite"/>
    </source>
</evidence>
<sequence>MSRKVFYAWVEPNQPHLPVLSPENARCLPTNASTPKMLLKELSDAGIMPAGSNVYIQISSRSCALRVWVRLGSQDALVDFSTETELFVVIKRPEKFQGRSASAADLGVQSTTGSGSATGLEVENATGAGYPLAGQPACKLGLRQDSQNQDLFFFEPMDTIRAAAAASPDRSRGFFLDPNGRQTNELLDWLRYAEELHRAREPILPLIINGQVKTGKSYMLNEVLPAVVNTYYCSGSSGQQHARVVLSEPNFLRVNCFGCDGSSNGDFLRGFLIRLKESAADQQLFTAASTPVPSHCNAVAMLGAIQDFMRRLPRNRLNFLLIDEFHNFYLIRRSMLDIDQLHSSSTLDMDKVLQMRCILKELLLESPHWVAWAVTGGRMATIWANIAATPATYDIALSMRNRQLDLEPMASMGVLKVAWEQLKAEVLPKALPNDLVWWSPPQIATLAHLCWSWRSTKMFSTAAELVELHMKFKHIPQVLEDLRVALQVLEQPRKQLLILHELLDPTAGVEPAKLPMAFKNLLGSFATKHDGRLYLDNPLLAQVLQAITTESGELINSITPVQWISSEMFRELVVLGEFCKDSKPFNNDLHSLLEDMASALALPPDRLLKADWFVHVLDHRLNNHGSKVNYEQNYEAQAWQDAKVGLLWFHALLCNVLSHGSFNEQRQALEFYPPKLAEFHSSGRISKVVTEVYNSPMSRTYDNPRPRRSKAPGTSAAATPRTQLQPHVGPVRPIPLHLGKQLRRATVIQPRYMGWM</sequence>
<dbReference type="Proteomes" id="UP000747399">
    <property type="component" value="Unassembled WGS sequence"/>
</dbReference>
<evidence type="ECO:0000313" key="3">
    <source>
        <dbReference type="Proteomes" id="UP000747399"/>
    </source>
</evidence>
<feature type="compositionally biased region" description="Polar residues" evidence="1">
    <location>
        <begin position="716"/>
        <end position="725"/>
    </location>
</feature>